<gene>
    <name evidence="13" type="primary">LOC106460731</name>
</gene>
<dbReference type="Gene3D" id="6.20.200.20">
    <property type="match status" value="2"/>
</dbReference>
<dbReference type="InterPro" id="IPR001881">
    <property type="entry name" value="EGF-like_Ca-bd_dom"/>
</dbReference>
<evidence type="ECO:0000256" key="3">
    <source>
        <dbReference type="ARBA" id="ARBA00022737"/>
    </source>
</evidence>
<dbReference type="SUPFAM" id="SSF57603">
    <property type="entry name" value="FnI-like domain"/>
    <property type="match status" value="5"/>
</dbReference>
<dbReference type="Pfam" id="PF13385">
    <property type="entry name" value="Laminin_G_3"/>
    <property type="match status" value="1"/>
</dbReference>
<keyword evidence="12" id="KW-1185">Reference proteome</keyword>
<feature type="domain" description="VWFC" evidence="11">
    <location>
        <begin position="661"/>
        <end position="714"/>
    </location>
</feature>
<dbReference type="SUPFAM" id="SSF57196">
    <property type="entry name" value="EGF/Laminin"/>
    <property type="match status" value="3"/>
</dbReference>
<dbReference type="Pfam" id="PF00008">
    <property type="entry name" value="EGF"/>
    <property type="match status" value="1"/>
</dbReference>
<feature type="domain" description="EGF-like" evidence="10">
    <location>
        <begin position="544"/>
        <end position="574"/>
    </location>
</feature>
<dbReference type="CDD" id="cd00110">
    <property type="entry name" value="LamG"/>
    <property type="match status" value="1"/>
</dbReference>
<feature type="disulfide bond" evidence="7">
    <location>
        <begin position="564"/>
        <end position="573"/>
    </location>
</feature>
<evidence type="ECO:0000256" key="8">
    <source>
        <dbReference type="SAM" id="Coils"/>
    </source>
</evidence>
<dbReference type="Gene3D" id="2.60.120.200">
    <property type="match status" value="1"/>
</dbReference>
<dbReference type="InterPro" id="IPR018097">
    <property type="entry name" value="EGF_Ca-bd_CS"/>
</dbReference>
<keyword evidence="5 7" id="KW-1015">Disulfide bond</keyword>
<reference evidence="13" key="1">
    <citation type="submission" date="2025-08" db="UniProtKB">
        <authorList>
            <consortium name="RefSeq"/>
        </authorList>
    </citation>
    <scope>IDENTIFICATION</scope>
    <source>
        <tissue evidence="13">Muscle</tissue>
    </source>
</reference>
<dbReference type="PROSITE" id="PS00010">
    <property type="entry name" value="ASX_HYDROXYL"/>
    <property type="match status" value="5"/>
</dbReference>
<dbReference type="Proteomes" id="UP000694941">
    <property type="component" value="Unplaced"/>
</dbReference>
<proteinExistence type="predicted"/>
<dbReference type="PROSITE" id="PS50184">
    <property type="entry name" value="VWFC_2"/>
    <property type="match status" value="4"/>
</dbReference>
<dbReference type="PROSITE" id="PS01208">
    <property type="entry name" value="VWFC_1"/>
    <property type="match status" value="2"/>
</dbReference>
<dbReference type="SMART" id="SM00210">
    <property type="entry name" value="TSPN"/>
    <property type="match status" value="1"/>
</dbReference>
<feature type="domain" description="EGF-like" evidence="10">
    <location>
        <begin position="417"/>
        <end position="456"/>
    </location>
</feature>
<dbReference type="Gene3D" id="2.10.70.10">
    <property type="entry name" value="Complement Module, domain 1"/>
    <property type="match status" value="3"/>
</dbReference>
<dbReference type="CDD" id="cd00054">
    <property type="entry name" value="EGF_CA"/>
    <property type="match status" value="4"/>
</dbReference>
<evidence type="ECO:0000256" key="7">
    <source>
        <dbReference type="PROSITE-ProRule" id="PRU00076"/>
    </source>
</evidence>
<dbReference type="PROSITE" id="PS00022">
    <property type="entry name" value="EGF_1"/>
    <property type="match status" value="1"/>
</dbReference>
<evidence type="ECO:0000256" key="2">
    <source>
        <dbReference type="ARBA" id="ARBA00022729"/>
    </source>
</evidence>
<dbReference type="PROSITE" id="PS01187">
    <property type="entry name" value="EGF_CA"/>
    <property type="match status" value="3"/>
</dbReference>
<evidence type="ECO:0000256" key="6">
    <source>
        <dbReference type="ARBA" id="ARBA00023180"/>
    </source>
</evidence>
<feature type="coiled-coil region" evidence="8">
    <location>
        <begin position="258"/>
        <end position="292"/>
    </location>
</feature>
<dbReference type="InterPro" id="IPR000742">
    <property type="entry name" value="EGF"/>
</dbReference>
<dbReference type="SMART" id="SM00179">
    <property type="entry name" value="EGF_CA"/>
    <property type="match status" value="5"/>
</dbReference>
<dbReference type="Pfam" id="PF00093">
    <property type="entry name" value="VWC"/>
    <property type="match status" value="3"/>
</dbReference>
<dbReference type="SUPFAM" id="SSF49899">
    <property type="entry name" value="Concanavalin A-like lectins/glucanases"/>
    <property type="match status" value="1"/>
</dbReference>
<comment type="caution">
    <text evidence="7">Lacks conserved residue(s) required for the propagation of feature annotation.</text>
</comment>
<dbReference type="InterPro" id="IPR051586">
    <property type="entry name" value="PKC-binding_NELL"/>
</dbReference>
<feature type="disulfide bond" evidence="7">
    <location>
        <begin position="546"/>
        <end position="556"/>
    </location>
</feature>
<feature type="domain" description="EGF-like" evidence="10">
    <location>
        <begin position="576"/>
        <end position="614"/>
    </location>
</feature>
<dbReference type="SMART" id="SM00282">
    <property type="entry name" value="LamG"/>
    <property type="match status" value="1"/>
</dbReference>
<accession>A0ABM1SHV8</accession>
<keyword evidence="4" id="KW-0106">Calcium</keyword>
<dbReference type="SUPFAM" id="SSF57184">
    <property type="entry name" value="Growth factor receptor domain"/>
    <property type="match status" value="1"/>
</dbReference>
<feature type="region of interest" description="Disordered" evidence="9">
    <location>
        <begin position="945"/>
        <end position="966"/>
    </location>
</feature>
<keyword evidence="6" id="KW-0325">Glycoprotein</keyword>
<evidence type="ECO:0000256" key="5">
    <source>
        <dbReference type="ARBA" id="ARBA00023157"/>
    </source>
</evidence>
<evidence type="ECO:0000256" key="9">
    <source>
        <dbReference type="SAM" id="MobiDB-lite"/>
    </source>
</evidence>
<dbReference type="SMART" id="SM00181">
    <property type="entry name" value="EGF"/>
    <property type="match status" value="6"/>
</dbReference>
<keyword evidence="8" id="KW-0175">Coiled coil</keyword>
<evidence type="ECO:0000313" key="12">
    <source>
        <dbReference type="Proteomes" id="UP000694941"/>
    </source>
</evidence>
<evidence type="ECO:0000259" key="10">
    <source>
        <dbReference type="PROSITE" id="PS50026"/>
    </source>
</evidence>
<dbReference type="Pfam" id="PF12947">
    <property type="entry name" value="EGF_3"/>
    <property type="match status" value="1"/>
</dbReference>
<evidence type="ECO:0000313" key="13">
    <source>
        <dbReference type="RefSeq" id="XP_022243213.1"/>
    </source>
</evidence>
<dbReference type="RefSeq" id="XP_022243213.1">
    <property type="nucleotide sequence ID" value="XM_022387505.1"/>
</dbReference>
<name>A0ABM1SHV8_LIMPO</name>
<dbReference type="InterPro" id="IPR049883">
    <property type="entry name" value="NOTCH1_EGF-like"/>
</dbReference>
<dbReference type="InterPro" id="IPR048287">
    <property type="entry name" value="TSPN-like_N"/>
</dbReference>
<dbReference type="GeneID" id="106460731"/>
<keyword evidence="1 7" id="KW-0245">EGF-like domain</keyword>
<feature type="region of interest" description="Disordered" evidence="9">
    <location>
        <begin position="881"/>
        <end position="903"/>
    </location>
</feature>
<dbReference type="PROSITE" id="PS50026">
    <property type="entry name" value="EGF_3"/>
    <property type="match status" value="5"/>
</dbReference>
<dbReference type="Gene3D" id="2.10.25.10">
    <property type="entry name" value="Laminin"/>
    <property type="match status" value="6"/>
</dbReference>
<organism evidence="12 13">
    <name type="scientific">Limulus polyphemus</name>
    <name type="common">Atlantic horseshoe crab</name>
    <dbReference type="NCBI Taxonomy" id="6850"/>
    <lineage>
        <taxon>Eukaryota</taxon>
        <taxon>Metazoa</taxon>
        <taxon>Ecdysozoa</taxon>
        <taxon>Arthropoda</taxon>
        <taxon>Chelicerata</taxon>
        <taxon>Merostomata</taxon>
        <taxon>Xiphosura</taxon>
        <taxon>Limulidae</taxon>
        <taxon>Limulus</taxon>
    </lineage>
</organism>
<evidence type="ECO:0000256" key="4">
    <source>
        <dbReference type="ARBA" id="ARBA00022837"/>
    </source>
</evidence>
<dbReference type="PANTHER" id="PTHR24042">
    <property type="entry name" value="NEL HOMOLOG"/>
    <property type="match status" value="1"/>
</dbReference>
<feature type="domain" description="VWFC" evidence="11">
    <location>
        <begin position="296"/>
        <end position="352"/>
    </location>
</feature>
<keyword evidence="2" id="KW-0732">Signal</keyword>
<dbReference type="PANTHER" id="PTHR24042:SF5">
    <property type="entry name" value="EGF-LIKE CALCIUM-BINDING DOMAIN-CONTAINING PROTEIN"/>
    <property type="match status" value="1"/>
</dbReference>
<feature type="domain" description="EGF-like" evidence="10">
    <location>
        <begin position="457"/>
        <end position="502"/>
    </location>
</feature>
<protein>
    <submittedName>
        <fullName evidence="13">Protein kinase C-binding protein NELL2-like isoform X1</fullName>
    </submittedName>
</protein>
<sequence length="966" mass="108113">MNLGLKDLSSSSLRPSPLRCRLTMFTLLYTIITAELIVYKLVAGLQIESKYQVDLIEGLQIFNATYRGLTVVEGFHKLSPAIQLSGDSRQIILPVEVHNKASELLYHSNEFTFTVTLKQEERNTGTILSFSEGNNRFLEVQTSGRKDEIRFHYTYEDMLYVETFPYRLADNTWHQLALTVSGNNIEVFVDCTKIYTRVLKEIERDFTGKNISLWLGQRNARHFLFKGYLQDVKIIGRSHGYIQQCPHLNTECPTCGQFHQLQLSVVHLENHLRELTNRLVEAENRLTVVEECECRKSCHINGSVHPDGASWKQACDICSCMKGEVKCHPVHCAPANCKNPFQAPGECCPTCLKRCLLHGVLFDHGEEVSPRDCVKCECKNGNMECDKIDPDTFCSPLTCPEEEQFSVPGECCRFCPGIDFCAKGHDCHINASCVNLQTRYTCHCDTGFHGDGNHCEDVDECQKEGDHNGHHCHKNTHCINVPGSYICECLPGYRRMDAFSCAEHDECTTKDHECDQHSVCLNTEGSYKCECIEGYQGDGYTCKPLCNQTCLNGGNCVAPNICSCRRGFTGPNCEIDVDECSLGLHQCHPNSQCVNMPGWYYCDCLPGYQSYLVDNNLGIMCQDIDECFLDSHTCHSTAICINEDGGFRCECNDNTTCSLGCIHHGTERANGDTWFSENDACSRCTCTNGVVSCNKLECNCNKPDINLDCCPQCDQSSYCQHQEVARKFSNGEQWIYQCQVCECLYGEVDCWPIECPPVMCEKPTRQPGDCCHRCEGDPCNSQTFTSDEVSGNITSNLQAGRGCFYRGLMYRYGDRVPVSEDPCTSCNCKNGQLCCTYTPSCSNNTVHSDFFKYKDLHDNLKQRIFPSNTVADLHDFSKPDLEIFGDQEGSSEGPLSSSPEHSTMEGRIALVEEHLTESSLENLATGVIEDILPTFQWSSIESGKNFGSSELATSATESSSAADDES</sequence>
<dbReference type="Pfam" id="PF07645">
    <property type="entry name" value="EGF_CA"/>
    <property type="match status" value="3"/>
</dbReference>
<feature type="domain" description="EGF-like" evidence="10">
    <location>
        <begin position="503"/>
        <end position="543"/>
    </location>
</feature>
<dbReference type="InterPro" id="IPR024731">
    <property type="entry name" value="NELL2-like_EGF"/>
</dbReference>
<keyword evidence="3" id="KW-0677">Repeat</keyword>
<evidence type="ECO:0000259" key="11">
    <source>
        <dbReference type="PROSITE" id="PS50184"/>
    </source>
</evidence>
<dbReference type="InterPro" id="IPR000152">
    <property type="entry name" value="EGF-type_Asp/Asn_hydroxyl_site"/>
</dbReference>
<dbReference type="SMART" id="SM00214">
    <property type="entry name" value="VWC"/>
    <property type="match status" value="4"/>
</dbReference>
<feature type="compositionally biased region" description="Low complexity" evidence="9">
    <location>
        <begin position="948"/>
        <end position="966"/>
    </location>
</feature>
<dbReference type="InterPro" id="IPR013320">
    <property type="entry name" value="ConA-like_dom_sf"/>
</dbReference>
<feature type="domain" description="VWFC" evidence="11">
    <location>
        <begin position="717"/>
        <end position="775"/>
    </location>
</feature>
<feature type="domain" description="VWFC" evidence="11">
    <location>
        <begin position="353"/>
        <end position="416"/>
    </location>
</feature>
<dbReference type="InterPro" id="IPR009030">
    <property type="entry name" value="Growth_fac_rcpt_cys_sf"/>
</dbReference>
<evidence type="ECO:0000256" key="1">
    <source>
        <dbReference type="ARBA" id="ARBA00022536"/>
    </source>
</evidence>
<dbReference type="InterPro" id="IPR001007">
    <property type="entry name" value="VWF_dom"/>
</dbReference>
<dbReference type="PROSITE" id="PS01186">
    <property type="entry name" value="EGF_2"/>
    <property type="match status" value="4"/>
</dbReference>
<feature type="compositionally biased region" description="Low complexity" evidence="9">
    <location>
        <begin position="888"/>
        <end position="901"/>
    </location>
</feature>
<dbReference type="InterPro" id="IPR001791">
    <property type="entry name" value="Laminin_G"/>
</dbReference>